<name>A0AAD6VJZ8_9AGAR</name>
<gene>
    <name evidence="1" type="ORF">GGX14DRAFT_359622</name>
</gene>
<protein>
    <submittedName>
        <fullName evidence="1">Uncharacterized protein</fullName>
    </submittedName>
</protein>
<feature type="non-terminal residue" evidence="1">
    <location>
        <position position="1"/>
    </location>
</feature>
<accession>A0AAD6VJZ8</accession>
<dbReference type="EMBL" id="JARJCW010000017">
    <property type="protein sequence ID" value="KAJ7215405.1"/>
    <property type="molecule type" value="Genomic_DNA"/>
</dbReference>
<evidence type="ECO:0000313" key="2">
    <source>
        <dbReference type="Proteomes" id="UP001219525"/>
    </source>
</evidence>
<evidence type="ECO:0000313" key="1">
    <source>
        <dbReference type="EMBL" id="KAJ7215405.1"/>
    </source>
</evidence>
<dbReference type="Proteomes" id="UP001219525">
    <property type="component" value="Unassembled WGS sequence"/>
</dbReference>
<organism evidence="1 2">
    <name type="scientific">Mycena pura</name>
    <dbReference type="NCBI Taxonomy" id="153505"/>
    <lineage>
        <taxon>Eukaryota</taxon>
        <taxon>Fungi</taxon>
        <taxon>Dikarya</taxon>
        <taxon>Basidiomycota</taxon>
        <taxon>Agaricomycotina</taxon>
        <taxon>Agaricomycetes</taxon>
        <taxon>Agaricomycetidae</taxon>
        <taxon>Agaricales</taxon>
        <taxon>Marasmiineae</taxon>
        <taxon>Mycenaceae</taxon>
        <taxon>Mycena</taxon>
    </lineage>
</organism>
<keyword evidence="2" id="KW-1185">Reference proteome</keyword>
<sequence>YELTMQDWDAIALVSDWLLNFRTATSQMSTTSRPMLSSTHMTFRGLQKTLKEKLTTLPEGSPAELVEGLTNSHLKLSNYYYKYDQSPLYIWAASKWS</sequence>
<dbReference type="AlphaFoldDB" id="A0AAD6VJZ8"/>
<reference evidence="1" key="1">
    <citation type="submission" date="2023-03" db="EMBL/GenBank/DDBJ databases">
        <title>Massive genome expansion in bonnet fungi (Mycena s.s.) driven by repeated elements and novel gene families across ecological guilds.</title>
        <authorList>
            <consortium name="Lawrence Berkeley National Laboratory"/>
            <person name="Harder C.B."/>
            <person name="Miyauchi S."/>
            <person name="Viragh M."/>
            <person name="Kuo A."/>
            <person name="Thoen E."/>
            <person name="Andreopoulos B."/>
            <person name="Lu D."/>
            <person name="Skrede I."/>
            <person name="Drula E."/>
            <person name="Henrissat B."/>
            <person name="Morin E."/>
            <person name="Kohler A."/>
            <person name="Barry K."/>
            <person name="LaButti K."/>
            <person name="Morin E."/>
            <person name="Salamov A."/>
            <person name="Lipzen A."/>
            <person name="Mereny Z."/>
            <person name="Hegedus B."/>
            <person name="Baldrian P."/>
            <person name="Stursova M."/>
            <person name="Weitz H."/>
            <person name="Taylor A."/>
            <person name="Grigoriev I.V."/>
            <person name="Nagy L.G."/>
            <person name="Martin F."/>
            <person name="Kauserud H."/>
        </authorList>
    </citation>
    <scope>NUCLEOTIDE SEQUENCE</scope>
    <source>
        <strain evidence="1">9144</strain>
    </source>
</reference>
<proteinExistence type="predicted"/>
<comment type="caution">
    <text evidence="1">The sequence shown here is derived from an EMBL/GenBank/DDBJ whole genome shotgun (WGS) entry which is preliminary data.</text>
</comment>